<evidence type="ECO:0000313" key="1">
    <source>
        <dbReference type="EMBL" id="GAH20767.1"/>
    </source>
</evidence>
<dbReference type="AlphaFoldDB" id="X1DKM6"/>
<reference evidence="1" key="1">
    <citation type="journal article" date="2014" name="Front. Microbiol.">
        <title>High frequency of phylogenetically diverse reductive dehalogenase-homologous genes in deep subseafloor sedimentary metagenomes.</title>
        <authorList>
            <person name="Kawai M."/>
            <person name="Futagami T."/>
            <person name="Toyoda A."/>
            <person name="Takaki Y."/>
            <person name="Nishi S."/>
            <person name="Hori S."/>
            <person name="Arai W."/>
            <person name="Tsubouchi T."/>
            <person name="Morono Y."/>
            <person name="Uchiyama I."/>
            <person name="Ito T."/>
            <person name="Fujiyama A."/>
            <person name="Inagaki F."/>
            <person name="Takami H."/>
        </authorList>
    </citation>
    <scope>NUCLEOTIDE SEQUENCE</scope>
    <source>
        <strain evidence="1">Expedition CK06-06</strain>
    </source>
</reference>
<proteinExistence type="predicted"/>
<dbReference type="SUPFAM" id="SSF75005">
    <property type="entry name" value="Arabinanase/levansucrase/invertase"/>
    <property type="match status" value="1"/>
</dbReference>
<gene>
    <name evidence="1" type="ORF">S03H2_08985</name>
</gene>
<protein>
    <recommendedName>
        <fullName evidence="2">Glycosyl hydrolase family 32 N-terminal domain-containing protein</fullName>
    </recommendedName>
</protein>
<evidence type="ECO:0008006" key="2">
    <source>
        <dbReference type="Google" id="ProtNLM"/>
    </source>
</evidence>
<sequence length="254" mass="28948">NNLVPRMEIFDDPLEKDSNKRFKGVLHLQANAAWRNGITPTIFTSPDRLHWTKLKKYKKPPLGDHGAGPSYYDPYDFPERRYKAIMRAYNLSGRAIGMMYSPDLLTWNGFEDVLNHDQPYEKPPQELRTRSGWLILEAGGGVDEDEIYSARLWIQDGIYILQYLACRFDGRYEVALATSRDGVNFYRVKNGQSLLPTSGAGNWDSGIIASVAPVKVEDEFWLYYGGTPWHHNSHSKMLNGQGLDLLDSPTFQIG</sequence>
<dbReference type="Gene3D" id="2.115.10.20">
    <property type="entry name" value="Glycosyl hydrolase domain, family 43"/>
    <property type="match status" value="1"/>
</dbReference>
<accession>X1DKM6</accession>
<dbReference type="InterPro" id="IPR023296">
    <property type="entry name" value="Glyco_hydro_beta-prop_sf"/>
</dbReference>
<dbReference type="EMBL" id="BARU01004470">
    <property type="protein sequence ID" value="GAH20767.1"/>
    <property type="molecule type" value="Genomic_DNA"/>
</dbReference>
<organism evidence="1">
    <name type="scientific">marine sediment metagenome</name>
    <dbReference type="NCBI Taxonomy" id="412755"/>
    <lineage>
        <taxon>unclassified sequences</taxon>
        <taxon>metagenomes</taxon>
        <taxon>ecological metagenomes</taxon>
    </lineage>
</organism>
<comment type="caution">
    <text evidence="1">The sequence shown here is derived from an EMBL/GenBank/DDBJ whole genome shotgun (WGS) entry which is preliminary data.</text>
</comment>
<feature type="non-terminal residue" evidence="1">
    <location>
        <position position="1"/>
    </location>
</feature>
<name>X1DKM6_9ZZZZ</name>
<feature type="non-terminal residue" evidence="1">
    <location>
        <position position="254"/>
    </location>
</feature>